<dbReference type="InterPro" id="IPR029039">
    <property type="entry name" value="Flavoprotein-like_sf"/>
</dbReference>
<keyword evidence="1" id="KW-0479">Metal-binding</keyword>
<dbReference type="Pfam" id="PF12724">
    <property type="entry name" value="Flavodoxin_5"/>
    <property type="match status" value="1"/>
</dbReference>
<dbReference type="Gene3D" id="3.40.50.360">
    <property type="match status" value="1"/>
</dbReference>
<reference evidence="5 6" key="1">
    <citation type="submission" date="2020-11" db="EMBL/GenBank/DDBJ databases">
        <title>Draft genome sequencing of a Lachnospiraceae strain isolated from anoxic soil subjected to BSD treatment.</title>
        <authorList>
            <person name="Uek A."/>
            <person name="Tonouchi A."/>
        </authorList>
    </citation>
    <scope>NUCLEOTIDE SEQUENCE [LARGE SCALE GENOMIC DNA]</scope>
    <source>
        <strain evidence="5 6">TB5</strain>
    </source>
</reference>
<evidence type="ECO:0000313" key="6">
    <source>
        <dbReference type="Proteomes" id="UP000595897"/>
    </source>
</evidence>
<organism evidence="5 6">
    <name type="scientific">Anaeromicropila herbilytica</name>
    <dbReference type="NCBI Taxonomy" id="2785025"/>
    <lineage>
        <taxon>Bacteria</taxon>
        <taxon>Bacillati</taxon>
        <taxon>Bacillota</taxon>
        <taxon>Clostridia</taxon>
        <taxon>Lachnospirales</taxon>
        <taxon>Lachnospiraceae</taxon>
        <taxon>Anaeromicropila</taxon>
    </lineage>
</organism>
<proteinExistence type="predicted"/>
<gene>
    <name evidence="5" type="ORF">bsdtb5_05810</name>
</gene>
<dbReference type="AlphaFoldDB" id="A0A7R7IBY3"/>
<dbReference type="InterPro" id="IPR047964">
    <property type="entry name" value="EFR1-like"/>
</dbReference>
<dbReference type="GO" id="GO:0051536">
    <property type="term" value="F:iron-sulfur cluster binding"/>
    <property type="evidence" value="ECO:0007669"/>
    <property type="project" value="UniProtKB-KW"/>
</dbReference>
<evidence type="ECO:0000313" key="5">
    <source>
        <dbReference type="EMBL" id="BCN29286.1"/>
    </source>
</evidence>
<dbReference type="PROSITE" id="PS51379">
    <property type="entry name" value="4FE4S_FER_2"/>
    <property type="match status" value="1"/>
</dbReference>
<name>A0A7R7IBY3_9FIRM</name>
<dbReference type="GO" id="GO:0046872">
    <property type="term" value="F:metal ion binding"/>
    <property type="evidence" value="ECO:0007669"/>
    <property type="project" value="UniProtKB-KW"/>
</dbReference>
<evidence type="ECO:0000256" key="1">
    <source>
        <dbReference type="ARBA" id="ARBA00022723"/>
    </source>
</evidence>
<dbReference type="Gene3D" id="3.30.70.20">
    <property type="match status" value="1"/>
</dbReference>
<dbReference type="SUPFAM" id="SSF54862">
    <property type="entry name" value="4Fe-4S ferredoxins"/>
    <property type="match status" value="1"/>
</dbReference>
<dbReference type="InterPro" id="IPR026816">
    <property type="entry name" value="Flavodoxin_dom"/>
</dbReference>
<dbReference type="Proteomes" id="UP000595897">
    <property type="component" value="Chromosome"/>
</dbReference>
<dbReference type="EMBL" id="AP024169">
    <property type="protein sequence ID" value="BCN29286.1"/>
    <property type="molecule type" value="Genomic_DNA"/>
</dbReference>
<dbReference type="SUPFAM" id="SSF52218">
    <property type="entry name" value="Flavoproteins"/>
    <property type="match status" value="1"/>
</dbReference>
<dbReference type="NCBIfam" id="NF038196">
    <property type="entry name" value="ferrodoxin_EFR1"/>
    <property type="match status" value="1"/>
</dbReference>
<dbReference type="RefSeq" id="WP_271714570.1">
    <property type="nucleotide sequence ID" value="NZ_AP024169.1"/>
</dbReference>
<keyword evidence="6" id="KW-1185">Reference proteome</keyword>
<accession>A0A7R7IBY3</accession>
<evidence type="ECO:0000259" key="4">
    <source>
        <dbReference type="PROSITE" id="PS51379"/>
    </source>
</evidence>
<keyword evidence="3" id="KW-0411">Iron-sulfur</keyword>
<evidence type="ECO:0000256" key="2">
    <source>
        <dbReference type="ARBA" id="ARBA00023004"/>
    </source>
</evidence>
<dbReference type="InterPro" id="IPR017896">
    <property type="entry name" value="4Fe4S_Fe-S-bd"/>
</dbReference>
<protein>
    <submittedName>
        <fullName evidence="5">4Fe-4S ferredoxin</fullName>
    </submittedName>
</protein>
<dbReference type="Pfam" id="PF13187">
    <property type="entry name" value="Fer4_9"/>
    <property type="match status" value="1"/>
</dbReference>
<evidence type="ECO:0000256" key="3">
    <source>
        <dbReference type="ARBA" id="ARBA00023014"/>
    </source>
</evidence>
<dbReference type="KEGG" id="ahb:bsdtb5_05810"/>
<dbReference type="PROSITE" id="PS00198">
    <property type="entry name" value="4FE4S_FER_1"/>
    <property type="match status" value="1"/>
</dbReference>
<keyword evidence="2" id="KW-0408">Iron</keyword>
<sequence>MIFYFSGTGNSKHVAEKVANHIGERLIDISENTIQGHEIYEVRKNEIIGFIFPVYWYSMPTIVEKFIQQLKLSGYQNQYIYSVATYGIAAGNVMDRVTQALTNKQLQLNGRFGVKMVDNYVVGYNIVNAEKQRTILENAEVEIDKVISIIKIRENKDYIKKGKIAFITPVTSSAYRKANHTRKFYATQNCNGCKQCERSCPCNVIHMVDSKPTWVGDCTFCLKCIHGCKQSAIQYGKFTKKRERYQYHMV</sequence>
<dbReference type="InterPro" id="IPR017900">
    <property type="entry name" value="4Fe4S_Fe_S_CS"/>
</dbReference>
<feature type="domain" description="4Fe-4S ferredoxin-type" evidence="4">
    <location>
        <begin position="181"/>
        <end position="210"/>
    </location>
</feature>